<proteinExistence type="predicted"/>
<protein>
    <submittedName>
        <fullName evidence="1">Uncharacterized protein</fullName>
    </submittedName>
</protein>
<comment type="caution">
    <text evidence="1">The sequence shown here is derived from an EMBL/GenBank/DDBJ whole genome shotgun (WGS) entry which is preliminary data.</text>
</comment>
<sequence>MRVRFTSEDDLNLLKEVFAENPFEQTSRSGTDEQYSEKTHLLQEIWDMAKIYGYGMKRRPQAAARQAAAALRDSAAANFKPSTMDTDDSALVVPASVEPPPETAEDIFEGIYDDPPELPHCGDESEPAVVQEQPDCADVSGAGTPQSDQALRNQTSRIQASKRRKRSHASGTNADHEFLEKRWNHERELNAQATQVELEKIALKREELEAKERRSERKSKHQQNKLEKDYTLKEKELELRAHELKAREQQNEMLSNNQQALLQILDAVVNKLAK</sequence>
<keyword evidence="2" id="KW-1185">Reference proteome</keyword>
<reference evidence="1" key="1">
    <citation type="submission" date="2020-05" db="EMBL/GenBank/DDBJ databases">
        <title>Large-scale comparative analyses of tick genomes elucidate their genetic diversity and vector capacities.</title>
        <authorList>
            <person name="Jia N."/>
            <person name="Wang J."/>
            <person name="Shi W."/>
            <person name="Du L."/>
            <person name="Sun Y."/>
            <person name="Zhan W."/>
            <person name="Jiang J."/>
            <person name="Wang Q."/>
            <person name="Zhang B."/>
            <person name="Ji P."/>
            <person name="Sakyi L.B."/>
            <person name="Cui X."/>
            <person name="Yuan T."/>
            <person name="Jiang B."/>
            <person name="Yang W."/>
            <person name="Lam T.T.-Y."/>
            <person name="Chang Q."/>
            <person name="Ding S."/>
            <person name="Wang X."/>
            <person name="Zhu J."/>
            <person name="Ruan X."/>
            <person name="Zhao L."/>
            <person name="Wei J."/>
            <person name="Que T."/>
            <person name="Du C."/>
            <person name="Cheng J."/>
            <person name="Dai P."/>
            <person name="Han X."/>
            <person name="Huang E."/>
            <person name="Gao Y."/>
            <person name="Liu J."/>
            <person name="Shao H."/>
            <person name="Ye R."/>
            <person name="Li L."/>
            <person name="Wei W."/>
            <person name="Wang X."/>
            <person name="Wang C."/>
            <person name="Yang T."/>
            <person name="Huo Q."/>
            <person name="Li W."/>
            <person name="Guo W."/>
            <person name="Chen H."/>
            <person name="Zhou L."/>
            <person name="Ni X."/>
            <person name="Tian J."/>
            <person name="Zhou Y."/>
            <person name="Sheng Y."/>
            <person name="Liu T."/>
            <person name="Pan Y."/>
            <person name="Xia L."/>
            <person name="Li J."/>
            <person name="Zhao F."/>
            <person name="Cao W."/>
        </authorList>
    </citation>
    <scope>NUCLEOTIDE SEQUENCE</scope>
    <source>
        <strain evidence="1">Dsil-2018</strain>
    </source>
</reference>
<organism evidence="1 2">
    <name type="scientific">Dermacentor silvarum</name>
    <name type="common">Tick</name>
    <dbReference type="NCBI Taxonomy" id="543639"/>
    <lineage>
        <taxon>Eukaryota</taxon>
        <taxon>Metazoa</taxon>
        <taxon>Ecdysozoa</taxon>
        <taxon>Arthropoda</taxon>
        <taxon>Chelicerata</taxon>
        <taxon>Arachnida</taxon>
        <taxon>Acari</taxon>
        <taxon>Parasitiformes</taxon>
        <taxon>Ixodida</taxon>
        <taxon>Ixodoidea</taxon>
        <taxon>Ixodidae</taxon>
        <taxon>Rhipicephalinae</taxon>
        <taxon>Dermacentor</taxon>
    </lineage>
</organism>
<accession>A0ACB8DWG7</accession>
<gene>
    <name evidence="1" type="ORF">HPB49_007194</name>
</gene>
<dbReference type="Proteomes" id="UP000821865">
    <property type="component" value="Chromosome 1"/>
</dbReference>
<name>A0ACB8DWG7_DERSI</name>
<dbReference type="EMBL" id="CM023470">
    <property type="protein sequence ID" value="KAH7978874.1"/>
    <property type="molecule type" value="Genomic_DNA"/>
</dbReference>
<evidence type="ECO:0000313" key="1">
    <source>
        <dbReference type="EMBL" id="KAH7978874.1"/>
    </source>
</evidence>
<evidence type="ECO:0000313" key="2">
    <source>
        <dbReference type="Proteomes" id="UP000821865"/>
    </source>
</evidence>